<dbReference type="OrthoDB" id="9779630at2"/>
<evidence type="ECO:0000256" key="2">
    <source>
        <dbReference type="SAM" id="Coils"/>
    </source>
</evidence>
<gene>
    <name evidence="3" type="primary">pspA</name>
    <name evidence="3" type="ORF">GKIL_4366</name>
</gene>
<dbReference type="PANTHER" id="PTHR31088">
    <property type="entry name" value="MEMBRANE-ASSOCIATED PROTEIN VIPP1, CHLOROPLASTIC"/>
    <property type="match status" value="1"/>
</dbReference>
<reference evidence="3 4" key="1">
    <citation type="journal article" date="2013" name="PLoS ONE">
        <title>Cultivation and Complete Genome Sequencing of Gloeobacter kilaueensis sp. nov., from a Lava Cave in Kilauea Caldera, Hawai'i.</title>
        <authorList>
            <person name="Saw J.H."/>
            <person name="Schatz M."/>
            <person name="Brown M.V."/>
            <person name="Kunkel D.D."/>
            <person name="Foster J.S."/>
            <person name="Shick H."/>
            <person name="Christensen S."/>
            <person name="Hou S."/>
            <person name="Wan X."/>
            <person name="Donachie S.P."/>
        </authorList>
    </citation>
    <scope>NUCLEOTIDE SEQUENCE [LARGE SCALE GENOMIC DNA]</scope>
    <source>
        <strain evidence="4">JS</strain>
    </source>
</reference>
<evidence type="ECO:0000313" key="3">
    <source>
        <dbReference type="EMBL" id="AGY60612.1"/>
    </source>
</evidence>
<keyword evidence="2" id="KW-0175">Coiled coil</keyword>
<dbReference type="EMBL" id="CP003587">
    <property type="protein sequence ID" value="AGY60612.1"/>
    <property type="molecule type" value="Genomic_DNA"/>
</dbReference>
<name>U5QNP7_GLOK1</name>
<protein>
    <submittedName>
        <fullName evidence="3">Phage shock protein A, PspA</fullName>
    </submittedName>
</protein>
<proteinExistence type="inferred from homology"/>
<dbReference type="HOGENOM" id="CLU_056466_3_2_3"/>
<dbReference type="eggNOG" id="COG1842">
    <property type="taxonomic scope" value="Bacteria"/>
</dbReference>
<dbReference type="PANTHER" id="PTHR31088:SF6">
    <property type="entry name" value="PHAGE SHOCK PROTEIN A"/>
    <property type="match status" value="1"/>
</dbReference>
<dbReference type="PATRIC" id="fig|1183438.3.peg.4293"/>
<dbReference type="KEGG" id="glj:GKIL_4366"/>
<dbReference type="SMR" id="U5QNP7"/>
<organism evidence="3 4">
    <name type="scientific">Gloeobacter kilaueensis (strain ATCC BAA-2537 / CCAP 1431/1 / ULC 316 / JS1)</name>
    <dbReference type="NCBI Taxonomy" id="1183438"/>
    <lineage>
        <taxon>Bacteria</taxon>
        <taxon>Bacillati</taxon>
        <taxon>Cyanobacteriota</taxon>
        <taxon>Cyanophyceae</taxon>
        <taxon>Gloeobacterales</taxon>
        <taxon>Gloeobacteraceae</taxon>
        <taxon>Gloeobacter</taxon>
    </lineage>
</organism>
<evidence type="ECO:0000313" key="4">
    <source>
        <dbReference type="Proteomes" id="UP000017396"/>
    </source>
</evidence>
<keyword evidence="4" id="KW-1185">Reference proteome</keyword>
<feature type="coiled-coil region" evidence="2">
    <location>
        <begin position="101"/>
        <end position="142"/>
    </location>
</feature>
<dbReference type="Proteomes" id="UP000017396">
    <property type="component" value="Chromosome"/>
</dbReference>
<dbReference type="InterPro" id="IPR007157">
    <property type="entry name" value="PspA_VIPP1"/>
</dbReference>
<feature type="coiled-coil region" evidence="2">
    <location>
        <begin position="26"/>
        <end position="74"/>
    </location>
</feature>
<comment type="similarity">
    <text evidence="1">Belongs to the PspA/Vipp/IM30 family.</text>
</comment>
<evidence type="ECO:0000256" key="1">
    <source>
        <dbReference type="ARBA" id="ARBA00043985"/>
    </source>
</evidence>
<dbReference type="RefSeq" id="WP_023175985.1">
    <property type="nucleotide sequence ID" value="NC_022600.1"/>
</dbReference>
<sequence length="231" mass="25430">MGLFDRITAVLKSNLNSVVTKAEDPEKMLNQTVNDMQEDLVQLRQAVAQAIASEKRIEQQYLQAQAQADEWQRRAALAVSKDNDDLAREALQRRKSFAESAVGLKNQLDQQRQTVAKLKTNLTALEGKISEAKAKKDLLVARARSAKATEQINQTLGKVNTSGSFATFERMEEKVNELEARSQAVAELSTDSLEDQFKALESGGGVEDELLALKSQLGTQKSLPAAETDKP</sequence>
<accession>U5QNP7</accession>
<dbReference type="AlphaFoldDB" id="U5QNP7"/>
<dbReference type="STRING" id="1183438.GKIL_4366"/>
<dbReference type="Pfam" id="PF04012">
    <property type="entry name" value="PspA_IM30"/>
    <property type="match status" value="1"/>
</dbReference>